<dbReference type="PRINTS" id="PR00038">
    <property type="entry name" value="HTHLUXR"/>
</dbReference>
<keyword evidence="1" id="KW-0805">Transcription regulation</keyword>
<dbReference type="InterPro" id="IPR016032">
    <property type="entry name" value="Sig_transdc_resp-reg_C-effctor"/>
</dbReference>
<dbReference type="SUPFAM" id="SSF75516">
    <property type="entry name" value="Pheromone-binding domain of LuxR-like quorum-sensing transcription factors"/>
    <property type="match status" value="1"/>
</dbReference>
<dbReference type="Gene3D" id="1.10.10.10">
    <property type="entry name" value="Winged helix-like DNA-binding domain superfamily/Winged helix DNA-binding domain"/>
    <property type="match status" value="1"/>
</dbReference>
<protein>
    <submittedName>
        <fullName evidence="5">LuxR family transcriptional regulator/LuxR family quorum-sensing system transcriptional regulator CciR</fullName>
    </submittedName>
</protein>
<dbReference type="InterPro" id="IPR005143">
    <property type="entry name" value="TF_LuxR_autoind-bd_dom"/>
</dbReference>
<dbReference type="InterPro" id="IPR036388">
    <property type="entry name" value="WH-like_DNA-bd_sf"/>
</dbReference>
<keyword evidence="3" id="KW-0804">Transcription</keyword>
<evidence type="ECO:0000256" key="3">
    <source>
        <dbReference type="ARBA" id="ARBA00023163"/>
    </source>
</evidence>
<dbReference type="AlphaFoldDB" id="A0A840HR06"/>
<evidence type="ECO:0000256" key="2">
    <source>
        <dbReference type="ARBA" id="ARBA00023125"/>
    </source>
</evidence>
<dbReference type="SMART" id="SM00421">
    <property type="entry name" value="HTH_LUXR"/>
    <property type="match status" value="1"/>
</dbReference>
<accession>A0A840HR06</accession>
<dbReference type="Pfam" id="PF00196">
    <property type="entry name" value="GerE"/>
    <property type="match status" value="1"/>
</dbReference>
<dbReference type="InterPro" id="IPR036693">
    <property type="entry name" value="TF_LuxR_autoind-bd_dom_sf"/>
</dbReference>
<comment type="caution">
    <text evidence="5">The sequence shown here is derived from an EMBL/GenBank/DDBJ whole genome shotgun (WGS) entry which is preliminary data.</text>
</comment>
<dbReference type="RefSeq" id="WP_184473972.1">
    <property type="nucleotide sequence ID" value="NZ_JACHOV010000001.1"/>
</dbReference>
<reference evidence="5 6" key="1">
    <citation type="submission" date="2020-08" db="EMBL/GenBank/DDBJ databases">
        <title>Genomic Encyclopedia of Type Strains, Phase IV (KMG-IV): sequencing the most valuable type-strain genomes for metagenomic binning, comparative biology and taxonomic classification.</title>
        <authorList>
            <person name="Goeker M."/>
        </authorList>
    </citation>
    <scope>NUCLEOTIDE SEQUENCE [LARGE SCALE GENOMIC DNA]</scope>
    <source>
        <strain evidence="5 6">DSM 7465</strain>
    </source>
</reference>
<dbReference type="GO" id="GO:0006355">
    <property type="term" value="P:regulation of DNA-templated transcription"/>
    <property type="evidence" value="ECO:0007669"/>
    <property type="project" value="InterPro"/>
</dbReference>
<organism evidence="5 6">
    <name type="scientific">Rhizorhapis suberifaciens</name>
    <name type="common">corky root of lettuce</name>
    <dbReference type="NCBI Taxonomy" id="13656"/>
    <lineage>
        <taxon>Bacteria</taxon>
        <taxon>Pseudomonadati</taxon>
        <taxon>Pseudomonadota</taxon>
        <taxon>Alphaproteobacteria</taxon>
        <taxon>Sphingomonadales</taxon>
        <taxon>Sphingomonadaceae</taxon>
        <taxon>Rhizorhapis</taxon>
    </lineage>
</organism>
<proteinExistence type="predicted"/>
<dbReference type="Gene3D" id="3.30.450.80">
    <property type="entry name" value="Transcription factor LuxR-like, autoinducer-binding domain"/>
    <property type="match status" value="1"/>
</dbReference>
<dbReference type="Pfam" id="PF03472">
    <property type="entry name" value="Autoind_bind"/>
    <property type="match status" value="1"/>
</dbReference>
<dbReference type="PANTHER" id="PTHR44688">
    <property type="entry name" value="DNA-BINDING TRANSCRIPTIONAL ACTIVATOR DEVR_DOSR"/>
    <property type="match status" value="1"/>
</dbReference>
<dbReference type="SUPFAM" id="SSF46894">
    <property type="entry name" value="C-terminal effector domain of the bipartite response regulators"/>
    <property type="match status" value="1"/>
</dbReference>
<dbReference type="EMBL" id="JACHOV010000001">
    <property type="protein sequence ID" value="MBB4640141.1"/>
    <property type="molecule type" value="Genomic_DNA"/>
</dbReference>
<keyword evidence="6" id="KW-1185">Reference proteome</keyword>
<dbReference type="InterPro" id="IPR000792">
    <property type="entry name" value="Tscrpt_reg_LuxR_C"/>
</dbReference>
<sequence length="237" mass="26544">MRHFLAAAAAATDVGRLWDVFVNYFDRHGIRQITCVLFSPPGLDHSQSWVRLVGMPEMAVTRYFDEKVFYDDPIRLHAMTATQPFKWLDIPRLRTLSPKEEAFLENVFSYSPAGGVAIPVFGPNGRNGYVAIGFPEELRDIPQDLLTEFQVIAQFAHQRFCEFAAHQVTSGAALSRREKEVLHWVARGKSNGVIADIIGISANTVDTHLRRIYMKLQVSDRVSAALAGIGHGYISLD</sequence>
<name>A0A840HR06_9SPHN</name>
<keyword evidence="2" id="KW-0238">DNA-binding</keyword>
<evidence type="ECO:0000313" key="6">
    <source>
        <dbReference type="Proteomes" id="UP000575068"/>
    </source>
</evidence>
<dbReference type="CDD" id="cd06170">
    <property type="entry name" value="LuxR_C_like"/>
    <property type="match status" value="1"/>
</dbReference>
<dbReference type="GO" id="GO:0003677">
    <property type="term" value="F:DNA binding"/>
    <property type="evidence" value="ECO:0007669"/>
    <property type="project" value="UniProtKB-KW"/>
</dbReference>
<evidence type="ECO:0000313" key="5">
    <source>
        <dbReference type="EMBL" id="MBB4640141.1"/>
    </source>
</evidence>
<dbReference type="Proteomes" id="UP000575068">
    <property type="component" value="Unassembled WGS sequence"/>
</dbReference>
<feature type="domain" description="HTH luxR-type" evidence="4">
    <location>
        <begin position="167"/>
        <end position="232"/>
    </location>
</feature>
<gene>
    <name evidence="5" type="ORF">HNQ99_000421</name>
</gene>
<dbReference type="PROSITE" id="PS00622">
    <property type="entry name" value="HTH_LUXR_1"/>
    <property type="match status" value="1"/>
</dbReference>
<dbReference type="PROSITE" id="PS50043">
    <property type="entry name" value="HTH_LUXR_2"/>
    <property type="match status" value="1"/>
</dbReference>
<evidence type="ECO:0000259" key="4">
    <source>
        <dbReference type="PROSITE" id="PS50043"/>
    </source>
</evidence>
<dbReference type="PANTHER" id="PTHR44688:SF16">
    <property type="entry name" value="DNA-BINDING TRANSCRIPTIONAL ACTIVATOR DEVR_DOSR"/>
    <property type="match status" value="1"/>
</dbReference>
<evidence type="ECO:0000256" key="1">
    <source>
        <dbReference type="ARBA" id="ARBA00023015"/>
    </source>
</evidence>